<dbReference type="EMBL" id="JAKEKT020000012">
    <property type="protein sequence ID" value="KAL1647352.1"/>
    <property type="molecule type" value="Genomic_DNA"/>
</dbReference>
<name>A0ABR3TY69_9PEZI</name>
<gene>
    <name evidence="5" type="primary">STE11_1</name>
    <name evidence="5" type="ORF">SLS58_002680</name>
</gene>
<dbReference type="InterPro" id="IPR001660">
    <property type="entry name" value="SAM"/>
</dbReference>
<feature type="compositionally biased region" description="Low complexity" evidence="3">
    <location>
        <begin position="21"/>
        <end position="30"/>
    </location>
</feature>
<feature type="region of interest" description="Disordered" evidence="3">
    <location>
        <begin position="1"/>
        <end position="62"/>
    </location>
</feature>
<accession>A0ABR3TY69</accession>
<dbReference type="InterPro" id="IPR013761">
    <property type="entry name" value="SAM/pointed_sf"/>
</dbReference>
<evidence type="ECO:0000256" key="1">
    <source>
        <dbReference type="ARBA" id="ARBA00022553"/>
    </source>
</evidence>
<evidence type="ECO:0000256" key="3">
    <source>
        <dbReference type="SAM" id="MobiDB-lite"/>
    </source>
</evidence>
<dbReference type="InterPro" id="IPR043446">
    <property type="entry name" value="Neurabin-like"/>
</dbReference>
<sequence length="179" mass="20414">MAMLASKSQYVAPMGNSGPTSSSHYPPSSASHRHPHASAAAHHGTRFASPTESEFSESYDAPDSVKNWDEVRVGEWLKSINCAQYIQLFKENNINGEVLMEMDQSQLKEMGIKKIGDRVRIGSQAKLFRNKEYRKSKRNSNRRKLYTSVIRLPQTPSFSKRCTYNFPPRQKDVTTNRRC</sequence>
<dbReference type="CDD" id="cd09534">
    <property type="entry name" value="SAM_Ste11_fungal"/>
    <property type="match status" value="1"/>
</dbReference>
<dbReference type="Pfam" id="PF07647">
    <property type="entry name" value="SAM_2"/>
    <property type="match status" value="1"/>
</dbReference>
<keyword evidence="1" id="KW-0597">Phosphoprotein</keyword>
<dbReference type="SMART" id="SM00454">
    <property type="entry name" value="SAM"/>
    <property type="match status" value="1"/>
</dbReference>
<dbReference type="Gene3D" id="1.10.150.50">
    <property type="entry name" value="Transcription Factor, Ets-1"/>
    <property type="match status" value="1"/>
</dbReference>
<comment type="caution">
    <text evidence="5">The sequence shown here is derived from an EMBL/GenBank/DDBJ whole genome shotgun (WGS) entry which is preliminary data.</text>
</comment>
<evidence type="ECO:0000313" key="6">
    <source>
        <dbReference type="Proteomes" id="UP001521184"/>
    </source>
</evidence>
<dbReference type="PROSITE" id="PS50105">
    <property type="entry name" value="SAM_DOMAIN"/>
    <property type="match status" value="1"/>
</dbReference>
<feature type="domain" description="SAM" evidence="4">
    <location>
        <begin position="68"/>
        <end position="131"/>
    </location>
</feature>
<keyword evidence="2" id="KW-0175">Coiled coil</keyword>
<protein>
    <submittedName>
        <fullName evidence="5">ATP binding</fullName>
    </submittedName>
</protein>
<dbReference type="Proteomes" id="UP001521184">
    <property type="component" value="Unassembled WGS sequence"/>
</dbReference>
<evidence type="ECO:0000259" key="4">
    <source>
        <dbReference type="PROSITE" id="PS50105"/>
    </source>
</evidence>
<keyword evidence="6" id="KW-1185">Reference proteome</keyword>
<proteinExistence type="predicted"/>
<dbReference type="SUPFAM" id="SSF47769">
    <property type="entry name" value="SAM/Pointed domain"/>
    <property type="match status" value="1"/>
</dbReference>
<evidence type="ECO:0000313" key="5">
    <source>
        <dbReference type="EMBL" id="KAL1647352.1"/>
    </source>
</evidence>
<reference evidence="5 6" key="1">
    <citation type="journal article" date="2023" name="Plant Dis.">
        <title>First Report of Diplodia intermedia Causing Canker and Dieback Diseases on Apple Trees in Canada.</title>
        <authorList>
            <person name="Ellouze W."/>
            <person name="Ilyukhin E."/>
            <person name="Sulman M."/>
            <person name="Ali S."/>
        </authorList>
    </citation>
    <scope>NUCLEOTIDE SEQUENCE [LARGE SCALE GENOMIC DNA]</scope>
    <source>
        <strain evidence="5 6">M45-28</strain>
    </source>
</reference>
<dbReference type="PANTHER" id="PTHR16154:SF6">
    <property type="entry name" value="SPINOPHILIN, ISOFORM J"/>
    <property type="match status" value="1"/>
</dbReference>
<evidence type="ECO:0000256" key="2">
    <source>
        <dbReference type="ARBA" id="ARBA00023054"/>
    </source>
</evidence>
<organism evidence="5 6">
    <name type="scientific">Diplodia intermedia</name>
    <dbReference type="NCBI Taxonomy" id="856260"/>
    <lineage>
        <taxon>Eukaryota</taxon>
        <taxon>Fungi</taxon>
        <taxon>Dikarya</taxon>
        <taxon>Ascomycota</taxon>
        <taxon>Pezizomycotina</taxon>
        <taxon>Dothideomycetes</taxon>
        <taxon>Dothideomycetes incertae sedis</taxon>
        <taxon>Botryosphaeriales</taxon>
        <taxon>Botryosphaeriaceae</taxon>
        <taxon>Diplodia</taxon>
    </lineage>
</organism>
<dbReference type="PANTHER" id="PTHR16154">
    <property type="entry name" value="NEURABIN"/>
    <property type="match status" value="1"/>
</dbReference>